<keyword evidence="3" id="KW-0732">Signal</keyword>
<gene>
    <name evidence="5" type="ORF">NE686_08100</name>
</gene>
<dbReference type="Pfam" id="PF07833">
    <property type="entry name" value="Cu_amine_oxidN1"/>
    <property type="match status" value="1"/>
</dbReference>
<dbReference type="EMBL" id="JANGAC010000005">
    <property type="protein sequence ID" value="MCQ4923040.1"/>
    <property type="molecule type" value="Genomic_DNA"/>
</dbReference>
<accession>A0ABT1S9M0</accession>
<feature type="compositionally biased region" description="Acidic residues" evidence="2">
    <location>
        <begin position="310"/>
        <end position="324"/>
    </location>
</feature>
<protein>
    <submittedName>
        <fullName evidence="5">Stalk domain-containing protein</fullName>
    </submittedName>
</protein>
<dbReference type="SUPFAM" id="SSF55383">
    <property type="entry name" value="Copper amine oxidase, domain N"/>
    <property type="match status" value="1"/>
</dbReference>
<evidence type="ECO:0000256" key="2">
    <source>
        <dbReference type="SAM" id="MobiDB-lite"/>
    </source>
</evidence>
<feature type="compositionally biased region" description="Acidic residues" evidence="2">
    <location>
        <begin position="331"/>
        <end position="346"/>
    </location>
</feature>
<feature type="region of interest" description="Disordered" evidence="2">
    <location>
        <begin position="301"/>
        <end position="346"/>
    </location>
</feature>
<dbReference type="RefSeq" id="WP_256311100.1">
    <property type="nucleotide sequence ID" value="NZ_JANGAC010000005.1"/>
</dbReference>
<feature type="domain" description="Copper amine oxidase-like N-terminal" evidence="4">
    <location>
        <begin position="196"/>
        <end position="300"/>
    </location>
</feature>
<evidence type="ECO:0000256" key="3">
    <source>
        <dbReference type="SAM" id="SignalP"/>
    </source>
</evidence>
<feature type="compositionally biased region" description="Basic and acidic residues" evidence="2">
    <location>
        <begin position="39"/>
        <end position="62"/>
    </location>
</feature>
<dbReference type="InterPro" id="IPR012854">
    <property type="entry name" value="Cu_amine_oxidase-like_N"/>
</dbReference>
<feature type="compositionally biased region" description="Basic and acidic residues" evidence="2">
    <location>
        <begin position="69"/>
        <end position="85"/>
    </location>
</feature>
<keyword evidence="6" id="KW-1185">Reference proteome</keyword>
<evidence type="ECO:0000313" key="5">
    <source>
        <dbReference type="EMBL" id="MCQ4923040.1"/>
    </source>
</evidence>
<comment type="caution">
    <text evidence="5">The sequence shown here is derived from an EMBL/GenBank/DDBJ whole genome shotgun (WGS) entry which is preliminary data.</text>
</comment>
<feature type="compositionally biased region" description="Low complexity" evidence="2">
    <location>
        <begin position="27"/>
        <end position="37"/>
    </location>
</feature>
<feature type="region of interest" description="Disordered" evidence="2">
    <location>
        <begin position="22"/>
        <end position="85"/>
    </location>
</feature>
<name>A0ABT1S9M0_9FIRM</name>
<dbReference type="Gene3D" id="3.30.457.10">
    <property type="entry name" value="Copper amine oxidase-like, N-terminal domain"/>
    <property type="match status" value="1"/>
</dbReference>
<proteinExistence type="predicted"/>
<dbReference type="InterPro" id="IPR036582">
    <property type="entry name" value="Mao_N_sf"/>
</dbReference>
<organism evidence="5 6">
    <name type="scientific">Tissierella carlieri</name>
    <dbReference type="NCBI Taxonomy" id="689904"/>
    <lineage>
        <taxon>Bacteria</taxon>
        <taxon>Bacillati</taxon>
        <taxon>Bacillota</taxon>
        <taxon>Tissierellia</taxon>
        <taxon>Tissierellales</taxon>
        <taxon>Tissierellaceae</taxon>
        <taxon>Tissierella</taxon>
    </lineage>
</organism>
<evidence type="ECO:0000313" key="6">
    <source>
        <dbReference type="Proteomes" id="UP001524478"/>
    </source>
</evidence>
<feature type="signal peptide" evidence="3">
    <location>
        <begin position="1"/>
        <end position="24"/>
    </location>
</feature>
<keyword evidence="1" id="KW-0175">Coiled coil</keyword>
<feature type="coiled-coil region" evidence="1">
    <location>
        <begin position="87"/>
        <end position="181"/>
    </location>
</feature>
<dbReference type="Proteomes" id="UP001524478">
    <property type="component" value="Unassembled WGS sequence"/>
</dbReference>
<evidence type="ECO:0000256" key="1">
    <source>
        <dbReference type="SAM" id="Coils"/>
    </source>
</evidence>
<sequence length="346" mass="39319">MKKLKPILSIVVLSALIAATPVFGQANNGKNNSNNGKQPVKEEKVKEEKVKEEKIKEEKEKNNNGNNGDNDKANLEKGQDKSWKEAKDLVEAEKDALEVKKDELETQKDELEKQLEEAETNGNKELAEQLKTQISEIEKQRLEIKSEMKNTINLMKEVVKNRYSIEELEELRKISDELKEQNGDIIVIPVENISTNKDIKFDTPPVIKEGRTLIPVRALTQGFGAEVDWNSEEKKVTITKGDKEIVLYLDNKTATINGEKVELEVPSTAYNNRTYVPLRFIIENLGLEIDYDEDTGLIEIDDKDDKDIDDKDNDDDVDKVEDGDDGKNNVEDTENAEDIKEDDSQE</sequence>
<evidence type="ECO:0000259" key="4">
    <source>
        <dbReference type="Pfam" id="PF07833"/>
    </source>
</evidence>
<feature type="chain" id="PRO_5046277622" evidence="3">
    <location>
        <begin position="25"/>
        <end position="346"/>
    </location>
</feature>
<reference evidence="5 6" key="1">
    <citation type="submission" date="2022-06" db="EMBL/GenBank/DDBJ databases">
        <title>Isolation of gut microbiota from human fecal samples.</title>
        <authorList>
            <person name="Pamer E.G."/>
            <person name="Barat B."/>
            <person name="Waligurski E."/>
            <person name="Medina S."/>
            <person name="Paddock L."/>
            <person name="Mostad J."/>
        </authorList>
    </citation>
    <scope>NUCLEOTIDE SEQUENCE [LARGE SCALE GENOMIC DNA]</scope>
    <source>
        <strain evidence="5 6">DFI.7.95</strain>
    </source>
</reference>